<dbReference type="STRING" id="1003195.SCATT_41510"/>
<evidence type="ECO:0000313" key="3">
    <source>
        <dbReference type="Proteomes" id="UP000007842"/>
    </source>
</evidence>
<proteinExistence type="predicted"/>
<reference evidence="3" key="1">
    <citation type="submission" date="2011-12" db="EMBL/GenBank/DDBJ databases">
        <title>Complete genome sequence of Streptomyces cattleya strain DSM 46488.</title>
        <authorList>
            <person name="Ou H.-Y."/>
            <person name="Li P."/>
            <person name="Zhao C."/>
            <person name="O'Hagan D."/>
            <person name="Deng Z."/>
        </authorList>
    </citation>
    <scope>NUCLEOTIDE SEQUENCE [LARGE SCALE GENOMIC DNA]</scope>
    <source>
        <strain evidence="3">ATCC 35852 / DSM 46488 / JCM 4925 / NBRC 14057 / NRRL 8057</strain>
    </source>
</reference>
<dbReference type="AlphaFoldDB" id="G8X0C7"/>
<dbReference type="EMBL" id="CP003219">
    <property type="protein sequence ID" value="AEW96522.1"/>
    <property type="molecule type" value="Genomic_DNA"/>
</dbReference>
<feature type="region of interest" description="Disordered" evidence="1">
    <location>
        <begin position="70"/>
        <end position="135"/>
    </location>
</feature>
<dbReference type="KEGG" id="scy:SCATT_41510"/>
<protein>
    <submittedName>
        <fullName evidence="2">Uncharacterized protein</fullName>
    </submittedName>
</protein>
<dbReference type="HOGENOM" id="CLU_1884568_0_0_11"/>
<evidence type="ECO:0000313" key="2">
    <source>
        <dbReference type="EMBL" id="AEW96522.1"/>
    </source>
</evidence>
<evidence type="ECO:0000256" key="1">
    <source>
        <dbReference type="SAM" id="MobiDB-lite"/>
    </source>
</evidence>
<dbReference type="Proteomes" id="UP000007842">
    <property type="component" value="Chromosome"/>
</dbReference>
<gene>
    <name evidence="2" type="ordered locus">SCATT_41510</name>
</gene>
<organism evidence="2 3">
    <name type="scientific">Streptantibioticus cattleyicolor (strain ATCC 35852 / DSM 46488 / JCM 4925 / NBRC 14057 / NRRL 8057)</name>
    <name type="common">Streptomyces cattleya</name>
    <dbReference type="NCBI Taxonomy" id="1003195"/>
    <lineage>
        <taxon>Bacteria</taxon>
        <taxon>Bacillati</taxon>
        <taxon>Actinomycetota</taxon>
        <taxon>Actinomycetes</taxon>
        <taxon>Kitasatosporales</taxon>
        <taxon>Streptomycetaceae</taxon>
        <taxon>Streptantibioticus</taxon>
    </lineage>
</organism>
<name>G8X0C7_STREN</name>
<keyword evidence="3" id="KW-1185">Reference proteome</keyword>
<accession>G8X0C7</accession>
<feature type="region of interest" description="Disordered" evidence="1">
    <location>
        <begin position="1"/>
        <end position="22"/>
    </location>
</feature>
<sequence length="135" mass="14318">MGEFDGCQGHRAPPEGRAETASGEFLSERFAGVHRPVGYSLRAFRSAVRIPSPGGVRGAFTTWRRRATFRIATDAPGHRSRQAGPDNHTGTTGSRRLEHGSRTIRVRGAAAGSGIQGGRSFPGGIRTQGNHAGRA</sequence>